<dbReference type="PRINTS" id="PR00344">
    <property type="entry name" value="BCTRLSENSOR"/>
</dbReference>
<dbReference type="InterPro" id="IPR003661">
    <property type="entry name" value="HisK_dim/P_dom"/>
</dbReference>
<dbReference type="Pfam" id="PF02518">
    <property type="entry name" value="HATPase_c"/>
    <property type="match status" value="1"/>
</dbReference>
<dbReference type="GO" id="GO:0000155">
    <property type="term" value="F:phosphorelay sensor kinase activity"/>
    <property type="evidence" value="ECO:0007669"/>
    <property type="project" value="InterPro"/>
</dbReference>
<dbReference type="Proteomes" id="UP000177555">
    <property type="component" value="Unassembled WGS sequence"/>
</dbReference>
<evidence type="ECO:0000256" key="3">
    <source>
        <dbReference type="ARBA" id="ARBA00022553"/>
    </source>
</evidence>
<dbReference type="Gene3D" id="1.10.287.130">
    <property type="match status" value="1"/>
</dbReference>
<evidence type="ECO:0000256" key="6">
    <source>
        <dbReference type="ARBA" id="ARBA00022777"/>
    </source>
</evidence>
<evidence type="ECO:0000256" key="8">
    <source>
        <dbReference type="ARBA" id="ARBA00023012"/>
    </source>
</evidence>
<dbReference type="SMART" id="SM00387">
    <property type="entry name" value="HATPase_c"/>
    <property type="match status" value="1"/>
</dbReference>
<dbReference type="SMART" id="SM00388">
    <property type="entry name" value="HisKA"/>
    <property type="match status" value="1"/>
</dbReference>
<dbReference type="PANTHER" id="PTHR43065">
    <property type="entry name" value="SENSOR HISTIDINE KINASE"/>
    <property type="match status" value="1"/>
</dbReference>
<dbReference type="CDD" id="cd00082">
    <property type="entry name" value="HisKA"/>
    <property type="match status" value="1"/>
</dbReference>
<accession>A0A1F5JGI5</accession>
<dbReference type="InterPro" id="IPR005467">
    <property type="entry name" value="His_kinase_dom"/>
</dbReference>
<evidence type="ECO:0000313" key="11">
    <source>
        <dbReference type="EMBL" id="OGE27745.1"/>
    </source>
</evidence>
<dbReference type="PROSITE" id="PS50109">
    <property type="entry name" value="HIS_KIN"/>
    <property type="match status" value="1"/>
</dbReference>
<dbReference type="SUPFAM" id="SSF47384">
    <property type="entry name" value="Homodimeric domain of signal transducing histidine kinase"/>
    <property type="match status" value="1"/>
</dbReference>
<comment type="caution">
    <text evidence="11">The sequence shown here is derived from an EMBL/GenBank/DDBJ whole genome shotgun (WGS) entry which is preliminary data.</text>
</comment>
<dbReference type="AlphaFoldDB" id="A0A1F5JGI5"/>
<keyword evidence="6" id="KW-0418">Kinase</keyword>
<dbReference type="InterPro" id="IPR003594">
    <property type="entry name" value="HATPase_dom"/>
</dbReference>
<dbReference type="EC" id="2.7.13.3" evidence="2"/>
<keyword evidence="8" id="KW-0902">Two-component regulatory system</keyword>
<proteinExistence type="predicted"/>
<feature type="domain" description="Histidine kinase" evidence="10">
    <location>
        <begin position="46"/>
        <end position="261"/>
    </location>
</feature>
<evidence type="ECO:0000256" key="4">
    <source>
        <dbReference type="ARBA" id="ARBA00022679"/>
    </source>
</evidence>
<keyword evidence="3" id="KW-0597">Phosphoprotein</keyword>
<dbReference type="InterPro" id="IPR036890">
    <property type="entry name" value="HATPase_C_sf"/>
</dbReference>
<dbReference type="Pfam" id="PF00512">
    <property type="entry name" value="HisKA"/>
    <property type="match status" value="1"/>
</dbReference>
<evidence type="ECO:0000256" key="1">
    <source>
        <dbReference type="ARBA" id="ARBA00000085"/>
    </source>
</evidence>
<dbReference type="GO" id="GO:0005524">
    <property type="term" value="F:ATP binding"/>
    <property type="evidence" value="ECO:0007669"/>
    <property type="project" value="UniProtKB-KW"/>
</dbReference>
<gene>
    <name evidence="11" type="ORF">A2867_04495</name>
</gene>
<dbReference type="EMBL" id="MFCP01000031">
    <property type="protein sequence ID" value="OGE27745.1"/>
    <property type="molecule type" value="Genomic_DNA"/>
</dbReference>
<sequence>MPKPECVTEEIGGLTSEALSEENRRLRRQNFALAEKLERLSNNVNALVHDLRNPLTVIIGHAQSSRLTEGLDLNITRSFDVIEERAKKANSIVSDTVESIIRLKEPKPEVIVAADFLQFVVDDNTQLMKTAGVQLVFLVPKEPIRIYADPQKLSRVYNTLILNACHAVEGCKNKRVIIKTATAKENFIVYLEDSGKGMSPETQAKCMNPGFSTKKGTPFQSTGMGLSIALETMKEAGGNLWLVKNEVGVGSIFAASLPIYRN</sequence>
<dbReference type="SUPFAM" id="SSF55874">
    <property type="entry name" value="ATPase domain of HSP90 chaperone/DNA topoisomerase II/histidine kinase"/>
    <property type="match status" value="1"/>
</dbReference>
<dbReference type="InterPro" id="IPR004358">
    <property type="entry name" value="Sig_transdc_His_kin-like_C"/>
</dbReference>
<keyword evidence="7" id="KW-0067">ATP-binding</keyword>
<dbReference type="PANTHER" id="PTHR43065:SF10">
    <property type="entry name" value="PEROXIDE STRESS-ACTIVATED HISTIDINE KINASE MAK3"/>
    <property type="match status" value="1"/>
</dbReference>
<evidence type="ECO:0000256" key="2">
    <source>
        <dbReference type="ARBA" id="ARBA00012438"/>
    </source>
</evidence>
<evidence type="ECO:0000256" key="9">
    <source>
        <dbReference type="SAM" id="Coils"/>
    </source>
</evidence>
<evidence type="ECO:0000259" key="10">
    <source>
        <dbReference type="PROSITE" id="PS50109"/>
    </source>
</evidence>
<keyword evidence="5" id="KW-0547">Nucleotide-binding</keyword>
<name>A0A1F5JGI5_9BACT</name>
<dbReference type="InterPro" id="IPR036097">
    <property type="entry name" value="HisK_dim/P_sf"/>
</dbReference>
<keyword evidence="9" id="KW-0175">Coiled coil</keyword>
<organism evidence="11 12">
    <name type="scientific">Candidatus Daviesbacteria bacterium RIFCSPHIGHO2_01_FULL_40_11</name>
    <dbReference type="NCBI Taxonomy" id="1797762"/>
    <lineage>
        <taxon>Bacteria</taxon>
        <taxon>Candidatus Daviesiibacteriota</taxon>
    </lineage>
</organism>
<comment type="catalytic activity">
    <reaction evidence="1">
        <text>ATP + protein L-histidine = ADP + protein N-phospho-L-histidine.</text>
        <dbReference type="EC" id="2.7.13.3"/>
    </reaction>
</comment>
<protein>
    <recommendedName>
        <fullName evidence="2">histidine kinase</fullName>
        <ecNumber evidence="2">2.7.13.3</ecNumber>
    </recommendedName>
</protein>
<dbReference type="Gene3D" id="3.30.565.10">
    <property type="entry name" value="Histidine kinase-like ATPase, C-terminal domain"/>
    <property type="match status" value="1"/>
</dbReference>
<evidence type="ECO:0000256" key="5">
    <source>
        <dbReference type="ARBA" id="ARBA00022741"/>
    </source>
</evidence>
<keyword evidence="4" id="KW-0808">Transferase</keyword>
<feature type="coiled-coil region" evidence="9">
    <location>
        <begin position="16"/>
        <end position="43"/>
    </location>
</feature>
<evidence type="ECO:0000256" key="7">
    <source>
        <dbReference type="ARBA" id="ARBA00022840"/>
    </source>
</evidence>
<reference evidence="11 12" key="1">
    <citation type="journal article" date="2016" name="Nat. Commun.">
        <title>Thousands of microbial genomes shed light on interconnected biogeochemical processes in an aquifer system.</title>
        <authorList>
            <person name="Anantharaman K."/>
            <person name="Brown C.T."/>
            <person name="Hug L.A."/>
            <person name="Sharon I."/>
            <person name="Castelle C.J."/>
            <person name="Probst A.J."/>
            <person name="Thomas B.C."/>
            <person name="Singh A."/>
            <person name="Wilkins M.J."/>
            <person name="Karaoz U."/>
            <person name="Brodie E.L."/>
            <person name="Williams K.H."/>
            <person name="Hubbard S.S."/>
            <person name="Banfield J.F."/>
        </authorList>
    </citation>
    <scope>NUCLEOTIDE SEQUENCE [LARGE SCALE GENOMIC DNA]</scope>
</reference>
<evidence type="ECO:0000313" key="12">
    <source>
        <dbReference type="Proteomes" id="UP000177555"/>
    </source>
</evidence>